<evidence type="ECO:0000256" key="1">
    <source>
        <dbReference type="SAM" id="SignalP"/>
    </source>
</evidence>
<dbReference type="EMBL" id="GIFC01003388">
    <property type="protein sequence ID" value="MXU85471.1"/>
    <property type="molecule type" value="Transcribed_RNA"/>
</dbReference>
<proteinExistence type="predicted"/>
<keyword evidence="1" id="KW-0732">Signal</keyword>
<accession>A0A6B0U551</accession>
<feature type="chain" id="PRO_5025519304" evidence="1">
    <location>
        <begin position="17"/>
        <end position="86"/>
    </location>
</feature>
<organism evidence="2">
    <name type="scientific">Ixodes ricinus</name>
    <name type="common">Common tick</name>
    <name type="synonym">Acarus ricinus</name>
    <dbReference type="NCBI Taxonomy" id="34613"/>
    <lineage>
        <taxon>Eukaryota</taxon>
        <taxon>Metazoa</taxon>
        <taxon>Ecdysozoa</taxon>
        <taxon>Arthropoda</taxon>
        <taxon>Chelicerata</taxon>
        <taxon>Arachnida</taxon>
        <taxon>Acari</taxon>
        <taxon>Parasitiformes</taxon>
        <taxon>Ixodida</taxon>
        <taxon>Ixodoidea</taxon>
        <taxon>Ixodidae</taxon>
        <taxon>Ixodinae</taxon>
        <taxon>Ixodes</taxon>
    </lineage>
</organism>
<reference evidence="2" key="1">
    <citation type="submission" date="2019-12" db="EMBL/GenBank/DDBJ databases">
        <title>An insight into the sialome of adult female Ixodes ricinus ticks feeding for 6 days.</title>
        <authorList>
            <person name="Perner J."/>
            <person name="Ribeiro J.M.C."/>
        </authorList>
    </citation>
    <scope>NUCLEOTIDE SEQUENCE</scope>
    <source>
        <strain evidence="2">Semi-engorged</strain>
        <tissue evidence="2">Salivary glands</tissue>
    </source>
</reference>
<protein>
    <submittedName>
        <fullName evidence="2">Putative secreted protein</fullName>
    </submittedName>
</protein>
<feature type="signal peptide" evidence="1">
    <location>
        <begin position="1"/>
        <end position="16"/>
    </location>
</feature>
<evidence type="ECO:0000313" key="2">
    <source>
        <dbReference type="EMBL" id="MXU85471.1"/>
    </source>
</evidence>
<name>A0A6B0U551_IXORI</name>
<dbReference type="AlphaFoldDB" id="A0A6B0U551"/>
<sequence length="86" mass="9319">MHLELLIVVTFEVTLGAETFTVLRLPVYVATVPETHLRLACLASHSARASKVVPQSSDVAIMAFGLRSSGKKHEQTLTSSLSRCPI</sequence>